<dbReference type="InterPro" id="IPR004681">
    <property type="entry name" value="TRAP_DctM"/>
</dbReference>
<feature type="transmembrane region" description="Helical" evidence="7">
    <location>
        <begin position="304"/>
        <end position="329"/>
    </location>
</feature>
<feature type="transmembrane region" description="Helical" evidence="7">
    <location>
        <begin position="133"/>
        <end position="156"/>
    </location>
</feature>
<feature type="transmembrane region" description="Helical" evidence="7">
    <location>
        <begin position="212"/>
        <end position="234"/>
    </location>
</feature>
<feature type="domain" description="TRAP C4-dicarboxylate transport system permease DctM subunit" evidence="8">
    <location>
        <begin position="5"/>
        <end position="415"/>
    </location>
</feature>
<dbReference type="NCBIfam" id="TIGR00786">
    <property type="entry name" value="dctM"/>
    <property type="match status" value="1"/>
</dbReference>
<keyword evidence="2" id="KW-1003">Cell membrane</keyword>
<keyword evidence="4 7" id="KW-0812">Transmembrane</keyword>
<feature type="transmembrane region" description="Helical" evidence="7">
    <location>
        <begin position="45"/>
        <end position="64"/>
    </location>
</feature>
<comment type="subcellular location">
    <subcellularLocation>
        <location evidence="1">Cell inner membrane</location>
        <topology evidence="1">Multi-pass membrane protein</topology>
    </subcellularLocation>
</comment>
<evidence type="ECO:0000256" key="7">
    <source>
        <dbReference type="SAM" id="Phobius"/>
    </source>
</evidence>
<feature type="transmembrane region" description="Helical" evidence="7">
    <location>
        <begin position="341"/>
        <end position="366"/>
    </location>
</feature>
<dbReference type="GO" id="GO:0005886">
    <property type="term" value="C:plasma membrane"/>
    <property type="evidence" value="ECO:0007669"/>
    <property type="project" value="UniProtKB-SubCell"/>
</dbReference>
<sequence>MLLLLISLTIFLILGVPIAYSLGLSTLAYFFLYQPDLIQVLPQRLFAGMDSYALIALPLFIFMGQVMNKSGITSRLINYCLIIVGRFRGGLGLVNVASSMLFGGISGSSTSDTASIGSILIPEMKKRGYPEKFSAGLTVASSTMGMIIPPSIPMVLFAVTAQVSVGRMFLGGVIPGVIVGVLQLIITLWISRKKNYPKENKHFTLKDFFSETLRSVYILIMPIFIIGIVVLGITTATESAAMGVLYAAIIGFIIIKDLTVSSFIDAIRSSIMMSAKIMIIIAFSKVFIWILAFEHIPELIANSVIAMGLPPTIMMFLVILIILAAGTFIDVSPAILLLTPVLLPGIIEAGVSPVLFGVVLVAGLAVGACTPPVGNCLNVCAIISGLGINTIFRGAIPFLIANVITLFLITFFPELVLWLPTLIMD</sequence>
<evidence type="ECO:0000256" key="5">
    <source>
        <dbReference type="ARBA" id="ARBA00022989"/>
    </source>
</evidence>
<feature type="transmembrane region" description="Helical" evidence="7">
    <location>
        <begin position="76"/>
        <end position="94"/>
    </location>
</feature>
<dbReference type="EMBL" id="UINC01001174">
    <property type="protein sequence ID" value="SUZ73304.1"/>
    <property type="molecule type" value="Genomic_DNA"/>
</dbReference>
<reference evidence="9" key="1">
    <citation type="submission" date="2018-05" db="EMBL/GenBank/DDBJ databases">
        <authorList>
            <person name="Lanie J.A."/>
            <person name="Ng W.-L."/>
            <person name="Kazmierczak K.M."/>
            <person name="Andrzejewski T.M."/>
            <person name="Davidsen T.M."/>
            <person name="Wayne K.J."/>
            <person name="Tettelin H."/>
            <person name="Glass J.I."/>
            <person name="Rusch D."/>
            <person name="Podicherti R."/>
            <person name="Tsui H.-C.T."/>
            <person name="Winkler M.E."/>
        </authorList>
    </citation>
    <scope>NUCLEOTIDE SEQUENCE</scope>
</reference>
<keyword evidence="6 7" id="KW-0472">Membrane</keyword>
<organism evidence="9">
    <name type="scientific">marine metagenome</name>
    <dbReference type="NCBI Taxonomy" id="408172"/>
    <lineage>
        <taxon>unclassified sequences</taxon>
        <taxon>metagenomes</taxon>
        <taxon>ecological metagenomes</taxon>
    </lineage>
</organism>
<proteinExistence type="predicted"/>
<evidence type="ECO:0000256" key="4">
    <source>
        <dbReference type="ARBA" id="ARBA00022692"/>
    </source>
</evidence>
<dbReference type="PIRSF" id="PIRSF006066">
    <property type="entry name" value="HI0050"/>
    <property type="match status" value="1"/>
</dbReference>
<evidence type="ECO:0000313" key="9">
    <source>
        <dbReference type="EMBL" id="SUZ73304.1"/>
    </source>
</evidence>
<dbReference type="InterPro" id="IPR010656">
    <property type="entry name" value="DctM"/>
</dbReference>
<dbReference type="Pfam" id="PF06808">
    <property type="entry name" value="DctM"/>
    <property type="match status" value="1"/>
</dbReference>
<gene>
    <name evidence="9" type="ORF">METZ01_LOCUS26158</name>
</gene>
<feature type="transmembrane region" description="Helical" evidence="7">
    <location>
        <begin position="271"/>
        <end position="292"/>
    </location>
</feature>
<evidence type="ECO:0000256" key="2">
    <source>
        <dbReference type="ARBA" id="ARBA00022475"/>
    </source>
</evidence>
<dbReference type="PANTHER" id="PTHR33362">
    <property type="entry name" value="SIALIC ACID TRAP TRANSPORTER PERMEASE PROTEIN SIAT-RELATED"/>
    <property type="match status" value="1"/>
</dbReference>
<evidence type="ECO:0000259" key="8">
    <source>
        <dbReference type="Pfam" id="PF06808"/>
    </source>
</evidence>
<accession>A0A381Q331</accession>
<dbReference type="GO" id="GO:0022857">
    <property type="term" value="F:transmembrane transporter activity"/>
    <property type="evidence" value="ECO:0007669"/>
    <property type="project" value="TreeGrafter"/>
</dbReference>
<name>A0A381Q331_9ZZZZ</name>
<feature type="transmembrane region" description="Helical" evidence="7">
    <location>
        <begin position="240"/>
        <end position="259"/>
    </location>
</feature>
<dbReference type="AlphaFoldDB" id="A0A381Q331"/>
<protein>
    <recommendedName>
        <fullName evidence="8">TRAP C4-dicarboxylate transport system permease DctM subunit domain-containing protein</fullName>
    </recommendedName>
</protein>
<feature type="transmembrane region" description="Helical" evidence="7">
    <location>
        <begin position="168"/>
        <end position="191"/>
    </location>
</feature>
<evidence type="ECO:0000256" key="6">
    <source>
        <dbReference type="ARBA" id="ARBA00023136"/>
    </source>
</evidence>
<evidence type="ECO:0000256" key="1">
    <source>
        <dbReference type="ARBA" id="ARBA00004429"/>
    </source>
</evidence>
<keyword evidence="5 7" id="KW-1133">Transmembrane helix</keyword>
<evidence type="ECO:0000256" key="3">
    <source>
        <dbReference type="ARBA" id="ARBA00022519"/>
    </source>
</evidence>
<feature type="transmembrane region" description="Helical" evidence="7">
    <location>
        <begin position="399"/>
        <end position="419"/>
    </location>
</feature>
<keyword evidence="3" id="KW-0997">Cell inner membrane</keyword>